<dbReference type="Gene3D" id="3.40.50.720">
    <property type="entry name" value="NAD(P)-binding Rossmann-like Domain"/>
    <property type="match status" value="1"/>
</dbReference>
<evidence type="ECO:0000313" key="3">
    <source>
        <dbReference type="Proteomes" id="UP000005755"/>
    </source>
</evidence>
<keyword evidence="3" id="KW-1185">Reference proteome</keyword>
<dbReference type="Proteomes" id="UP000005755">
    <property type="component" value="Unassembled WGS sequence"/>
</dbReference>
<dbReference type="InterPro" id="IPR036291">
    <property type="entry name" value="NAD(P)-bd_dom_sf"/>
</dbReference>
<dbReference type="GeneID" id="66539261"/>
<gene>
    <name evidence="2" type="ORF">HCCG_01549</name>
</gene>
<dbReference type="PANTHER" id="PTHR42879">
    <property type="entry name" value="3-OXOACYL-(ACYL-CARRIER-PROTEIN) REDUCTASE"/>
    <property type="match status" value="1"/>
</dbReference>
<evidence type="ECO:0000256" key="1">
    <source>
        <dbReference type="ARBA" id="ARBA00006484"/>
    </source>
</evidence>
<sequence length="216" mass="23585">MGGGGVNACDITLVARCEKTLKVLQEKYGFKILALDVMSEFEKLKEYLLKDTPNVIVHNIGGRLACDNQALSYESWRKSMEFNMGISVRVNEILLPIFAEAKGGIICHISSNAAIDGSGAPGYVAAKAAINAYVKSSARFYAKDNVRIFAVMPGIIESEVWQDKAKLNPQYVEQRKAEQPLGRFAYPIEIGEFVASLIVMNNPLCNGAIYTLTGGV</sequence>
<dbReference type="RefSeq" id="WP_002956883.1">
    <property type="nucleotide sequence ID" value="NZ_DS990392.1"/>
</dbReference>
<comment type="similarity">
    <text evidence="1">Belongs to the short-chain dehydrogenases/reductases (SDR) family.</text>
</comment>
<organism evidence="2 3">
    <name type="scientific">Helicobacter cinaedi CCUG 18818 = ATCC BAA-847</name>
    <dbReference type="NCBI Taxonomy" id="537971"/>
    <lineage>
        <taxon>Bacteria</taxon>
        <taxon>Pseudomonadati</taxon>
        <taxon>Campylobacterota</taxon>
        <taxon>Epsilonproteobacteria</taxon>
        <taxon>Campylobacterales</taxon>
        <taxon>Helicobacteraceae</taxon>
        <taxon>Helicobacter</taxon>
    </lineage>
</organism>
<dbReference type="EMBL" id="DS990392">
    <property type="protein sequence ID" value="EFR47001.1"/>
    <property type="molecule type" value="Genomic_DNA"/>
</dbReference>
<dbReference type="InterPro" id="IPR050259">
    <property type="entry name" value="SDR"/>
</dbReference>
<reference evidence="3" key="1">
    <citation type="journal article" date="2014" name="Genome Announc.">
        <title>Draft genome sequences of six enterohepatic helicobacter species isolated from humans and one from rhesus macaques.</title>
        <authorList>
            <person name="Shen Z."/>
            <person name="Sheh A."/>
            <person name="Young S.K."/>
            <person name="Abouelliel A."/>
            <person name="Ward D.V."/>
            <person name="Earl A.M."/>
            <person name="Fox J.G."/>
        </authorList>
    </citation>
    <scope>NUCLEOTIDE SEQUENCE [LARGE SCALE GENOMIC DNA]</scope>
    <source>
        <strain evidence="3">CCUG 18818</strain>
    </source>
</reference>
<dbReference type="InterPro" id="IPR002347">
    <property type="entry name" value="SDR_fam"/>
</dbReference>
<dbReference type="PRINTS" id="PR00081">
    <property type="entry name" value="GDHRDH"/>
</dbReference>
<name>A0ABN0BBP2_9HELI</name>
<dbReference type="SUPFAM" id="SSF51735">
    <property type="entry name" value="NAD(P)-binding Rossmann-fold domains"/>
    <property type="match status" value="1"/>
</dbReference>
<evidence type="ECO:0000313" key="2">
    <source>
        <dbReference type="EMBL" id="EFR47001.1"/>
    </source>
</evidence>
<dbReference type="CDD" id="cd05233">
    <property type="entry name" value="SDR_c"/>
    <property type="match status" value="1"/>
</dbReference>
<proteinExistence type="inferred from homology"/>
<accession>A0ABN0BBP2</accession>
<protein>
    <submittedName>
        <fullName evidence="2">Uncharacterized protein</fullName>
    </submittedName>
</protein>
<dbReference type="PANTHER" id="PTHR42879:SF2">
    <property type="entry name" value="3-OXOACYL-[ACYL-CARRIER-PROTEIN] REDUCTASE FABG"/>
    <property type="match status" value="1"/>
</dbReference>
<dbReference type="Pfam" id="PF13561">
    <property type="entry name" value="adh_short_C2"/>
    <property type="match status" value="1"/>
</dbReference>